<evidence type="ECO:0000256" key="6">
    <source>
        <dbReference type="SAM" id="Phobius"/>
    </source>
</evidence>
<feature type="domain" description="ABC3 transporter permease C-terminal" evidence="7">
    <location>
        <begin position="220"/>
        <end position="335"/>
    </location>
</feature>
<keyword evidence="3 6" id="KW-0812">Transmembrane</keyword>
<dbReference type="PANTHER" id="PTHR30287:SF2">
    <property type="entry name" value="BLL1001 PROTEIN"/>
    <property type="match status" value="1"/>
</dbReference>
<sequence>MSTATAPTRPVGDLTGPGPRGWLTELLLGARLSLGGGRTAWLRTAMTGLGVGLGVALLLVAAAAPSILADRDHRRDARTWISNATAARTDATVLIRAYETRTHGKIIDGAVVAADGAHPPVPPGLAALPGPGQMAVSPALARLLDSPRGSLLAERLPYQRVAEIGRAGLAGPNELYVYLGAAPGALPDPGPAGETARIDHFGTPPASQPVPQALTVLIVVIAVALLMPIGAFTATAVRFGSDARDRQLAAVRLVGADPWMARRIATGGALTGAFAGLLAGAALFAASRPLAEHVIPFSTGVYAGDIRPSLTLAVIAVAAVPLAAVAVTLFSLRRVVIEPLGVVRRGRPARRRVAWRVLLPLLGLALLWPVHATGTRAMSGTTTAQLAAGVVLVLAGVAVLLPWVVEAALRRLGGGPPAWQLAVRRLQLDNATTVRAVAAISVAVSGAIALQMVFTAAEHRFTTRADTTIPTGAEPGTTRLLIQTDTPGSTATRLGQRLAGVAGMSRVWSFASGTVSGADGDADSGPSGGLAVAGCATLRTLATLPSCADGDVFLAAEPVTGPRGAMPGAPPLSAGPAAAGWIPAPGGMLPGPGTRVTVGTPGAESLGAWTIPAGARTVPALRETPSYTAVLATPGALPAGVLDALTVTAYADLPDDLPDGLDRVENAVAAVDPFATVYGRDADLVLPLFGQVRMVMYVGIVAVLALIGASLLVGIVEQLRERRRVLAVLVAFGARGRTLAASVLWQTAVPMALGVTVAVGVGMGLGSALLRLVGLPTSFDWANIATVAATAAGAVLVTTAASLPVLRRLMRPDGLRTE</sequence>
<dbReference type="GO" id="GO:0005886">
    <property type="term" value="C:plasma membrane"/>
    <property type="evidence" value="ECO:0007669"/>
    <property type="project" value="UniProtKB-SubCell"/>
</dbReference>
<evidence type="ECO:0000256" key="3">
    <source>
        <dbReference type="ARBA" id="ARBA00022692"/>
    </source>
</evidence>
<dbReference type="InterPro" id="IPR038766">
    <property type="entry name" value="Membrane_comp_ABC_pdt"/>
</dbReference>
<keyword evidence="9" id="KW-1185">Reference proteome</keyword>
<feature type="transmembrane region" description="Helical" evidence="6">
    <location>
        <begin position="353"/>
        <end position="371"/>
    </location>
</feature>
<dbReference type="Proteomes" id="UP000002484">
    <property type="component" value="Chromosome"/>
</dbReference>
<feature type="transmembrane region" description="Helical" evidence="6">
    <location>
        <begin position="310"/>
        <end position="332"/>
    </location>
</feature>
<evidence type="ECO:0000256" key="2">
    <source>
        <dbReference type="ARBA" id="ARBA00022475"/>
    </source>
</evidence>
<keyword evidence="5 6" id="KW-0472">Membrane</keyword>
<evidence type="ECO:0000259" key="7">
    <source>
        <dbReference type="Pfam" id="PF02687"/>
    </source>
</evidence>
<dbReference type="AlphaFoldDB" id="E3J2X2"/>
<feature type="transmembrane region" description="Helical" evidence="6">
    <location>
        <begin position="434"/>
        <end position="454"/>
    </location>
</feature>
<evidence type="ECO:0000313" key="8">
    <source>
        <dbReference type="EMBL" id="ADP81783.1"/>
    </source>
</evidence>
<comment type="subcellular location">
    <subcellularLocation>
        <location evidence="1">Cell membrane</location>
        <topology evidence="1">Multi-pass membrane protein</topology>
    </subcellularLocation>
</comment>
<dbReference type="InterPro" id="IPR003838">
    <property type="entry name" value="ABC3_permease_C"/>
</dbReference>
<feature type="transmembrane region" description="Helical" evidence="6">
    <location>
        <begin position="751"/>
        <end position="772"/>
    </location>
</feature>
<name>E3J2X2_PSEI1</name>
<dbReference type="eggNOG" id="COG0577">
    <property type="taxonomic scope" value="Bacteria"/>
</dbReference>
<evidence type="ECO:0000256" key="4">
    <source>
        <dbReference type="ARBA" id="ARBA00022989"/>
    </source>
</evidence>
<feature type="transmembrane region" description="Helical" evidence="6">
    <location>
        <begin position="784"/>
        <end position="806"/>
    </location>
</feature>
<feature type="transmembrane region" description="Helical" evidence="6">
    <location>
        <begin position="213"/>
        <end position="237"/>
    </location>
</feature>
<keyword evidence="4 6" id="KW-1133">Transmembrane helix</keyword>
<dbReference type="InParanoid" id="E3J2X2"/>
<feature type="transmembrane region" description="Helical" evidence="6">
    <location>
        <begin position="383"/>
        <end position="405"/>
    </location>
</feature>
<feature type="transmembrane region" description="Helical" evidence="6">
    <location>
        <begin position="40"/>
        <end position="64"/>
    </location>
</feature>
<reference evidence="8 9" key="1">
    <citation type="submission" date="2010-10" db="EMBL/GenBank/DDBJ databases">
        <title>Complete sequence of Frankia sp. EuI1c.</title>
        <authorList>
            <consortium name="US DOE Joint Genome Institute"/>
            <person name="Lucas S."/>
            <person name="Copeland A."/>
            <person name="Lapidus A."/>
            <person name="Cheng J.-F."/>
            <person name="Bruce D."/>
            <person name="Goodwin L."/>
            <person name="Pitluck S."/>
            <person name="Chertkov O."/>
            <person name="Detter J.C."/>
            <person name="Han C."/>
            <person name="Tapia R."/>
            <person name="Land M."/>
            <person name="Hauser L."/>
            <person name="Jeffries C."/>
            <person name="Kyrpides N."/>
            <person name="Ivanova N."/>
            <person name="Mikhailova N."/>
            <person name="Beauchemin N."/>
            <person name="Sen A."/>
            <person name="Sur S.A."/>
            <person name="Gtari M."/>
            <person name="Wall L."/>
            <person name="Tisa L."/>
            <person name="Woyke T."/>
        </authorList>
    </citation>
    <scope>NUCLEOTIDE SEQUENCE [LARGE SCALE GENOMIC DNA]</scope>
    <source>
        <strain evidence="9">DSM 45817 / CECT 9037 / EuI1c</strain>
    </source>
</reference>
<keyword evidence="2" id="KW-1003">Cell membrane</keyword>
<dbReference type="HOGENOM" id="CLU_021084_0_0_11"/>
<feature type="transmembrane region" description="Helical" evidence="6">
    <location>
        <begin position="269"/>
        <end position="290"/>
    </location>
</feature>
<dbReference type="EMBL" id="CP002299">
    <property type="protein sequence ID" value="ADP81783.1"/>
    <property type="molecule type" value="Genomic_DNA"/>
</dbReference>
<evidence type="ECO:0000256" key="5">
    <source>
        <dbReference type="ARBA" id="ARBA00023136"/>
    </source>
</evidence>
<evidence type="ECO:0000313" key="9">
    <source>
        <dbReference type="Proteomes" id="UP000002484"/>
    </source>
</evidence>
<dbReference type="KEGG" id="fri:FraEuI1c_3776"/>
<proteinExistence type="predicted"/>
<evidence type="ECO:0000256" key="1">
    <source>
        <dbReference type="ARBA" id="ARBA00004651"/>
    </source>
</evidence>
<accession>E3J2X2</accession>
<feature type="transmembrane region" description="Helical" evidence="6">
    <location>
        <begin position="694"/>
        <end position="713"/>
    </location>
</feature>
<dbReference type="Pfam" id="PF02687">
    <property type="entry name" value="FtsX"/>
    <property type="match status" value="2"/>
</dbReference>
<feature type="domain" description="ABC3 transporter permease C-terminal" evidence="7">
    <location>
        <begin position="699"/>
        <end position="808"/>
    </location>
</feature>
<dbReference type="OrthoDB" id="3654456at2"/>
<organism evidence="8 9">
    <name type="scientific">Pseudofrankia inefficax (strain DSM 45817 / CECT 9037 / DDB 130130 / EuI1c)</name>
    <name type="common">Frankia inefficax</name>
    <dbReference type="NCBI Taxonomy" id="298654"/>
    <lineage>
        <taxon>Bacteria</taxon>
        <taxon>Bacillati</taxon>
        <taxon>Actinomycetota</taxon>
        <taxon>Actinomycetes</taxon>
        <taxon>Frankiales</taxon>
        <taxon>Frankiaceae</taxon>
        <taxon>Pseudofrankia</taxon>
    </lineage>
</organism>
<dbReference type="STRING" id="298654.FraEuI1c_3776"/>
<dbReference type="RefSeq" id="WP_013424901.1">
    <property type="nucleotide sequence ID" value="NC_014666.1"/>
</dbReference>
<gene>
    <name evidence="8" type="ordered locus">FraEuI1c_3776</name>
</gene>
<dbReference type="PANTHER" id="PTHR30287">
    <property type="entry name" value="MEMBRANE COMPONENT OF PREDICTED ABC SUPERFAMILY METABOLITE UPTAKE TRANSPORTER"/>
    <property type="match status" value="1"/>
</dbReference>
<protein>
    <recommendedName>
        <fullName evidence="7">ABC3 transporter permease C-terminal domain-containing protein</fullName>
    </recommendedName>
</protein>